<keyword evidence="2" id="KW-1185">Reference proteome</keyword>
<dbReference type="OrthoDB" id="2040853at2"/>
<dbReference type="Proteomes" id="UP000184038">
    <property type="component" value="Unassembled WGS sequence"/>
</dbReference>
<proteinExistence type="predicted"/>
<evidence type="ECO:0000313" key="1">
    <source>
        <dbReference type="EMBL" id="SHM82561.1"/>
    </source>
</evidence>
<evidence type="ECO:0000313" key="2">
    <source>
        <dbReference type="Proteomes" id="UP000184038"/>
    </source>
</evidence>
<evidence type="ECO:0008006" key="3">
    <source>
        <dbReference type="Google" id="ProtNLM"/>
    </source>
</evidence>
<dbReference type="GO" id="GO:0003677">
    <property type="term" value="F:DNA binding"/>
    <property type="evidence" value="ECO:0007669"/>
    <property type="project" value="InterPro"/>
</dbReference>
<name>A0A1M7LWD6_9FIRM</name>
<dbReference type="EMBL" id="FRCP01000018">
    <property type="protein sequence ID" value="SHM82561.1"/>
    <property type="molecule type" value="Genomic_DNA"/>
</dbReference>
<accession>A0A1M7LWD6</accession>
<dbReference type="AlphaFoldDB" id="A0A1M7LWD6"/>
<reference evidence="1 2" key="1">
    <citation type="submission" date="2016-11" db="EMBL/GenBank/DDBJ databases">
        <authorList>
            <person name="Jaros S."/>
            <person name="Januszkiewicz K."/>
            <person name="Wedrychowicz H."/>
        </authorList>
    </citation>
    <scope>NUCLEOTIDE SEQUENCE [LARGE SCALE GENOMIC DNA]</scope>
    <source>
        <strain evidence="1 2">DSM 15930</strain>
    </source>
</reference>
<gene>
    <name evidence="1" type="ORF">SAMN02746066_03459</name>
</gene>
<dbReference type="RefSeq" id="WP_073289655.1">
    <property type="nucleotide sequence ID" value="NZ_FRCP01000018.1"/>
</dbReference>
<organism evidence="1 2">
    <name type="scientific">Anaerosporobacter mobilis DSM 15930</name>
    <dbReference type="NCBI Taxonomy" id="1120996"/>
    <lineage>
        <taxon>Bacteria</taxon>
        <taxon>Bacillati</taxon>
        <taxon>Bacillota</taxon>
        <taxon>Clostridia</taxon>
        <taxon>Lachnospirales</taxon>
        <taxon>Lachnospiraceae</taxon>
        <taxon>Anaerosporobacter</taxon>
    </lineage>
</organism>
<dbReference type="SUPFAM" id="SSF56349">
    <property type="entry name" value="DNA breaking-rejoining enzymes"/>
    <property type="match status" value="1"/>
</dbReference>
<dbReference type="InterPro" id="IPR011010">
    <property type="entry name" value="DNA_brk_join_enz"/>
</dbReference>
<sequence length="330" mass="37997">MIRELKDRFLNENPGYINDINNFINYIETQIEQASFYNEFTLRGMTVKGILNSLEYLVNIEQIQKKEPAKKYISAVGQLFAYIFDNSEIQNISLKSQLDLPQKRKGSYLKVCYDFISKSEVLQDKESYKALDDATVNKLIIWCDNKIDKAIDQNSNNIKDINFKHMVAALCIKLILLTGCTYRVVRAIKISDLDTELSLITVNGYDIRLPLGLSRQFKYYKQIYIDKKFNYLEGFLFVGTDGKQWGSGTSSSGITNYLKTEIEKTDITGIIKYGITQLMLQDVNDSVIIRLTGANKDIIEDCLPQDSKKEIEWFSYINSKIVKTGIYKEL</sequence>
<protein>
    <recommendedName>
        <fullName evidence="3">Phage integrase family protein</fullName>
    </recommendedName>
</protein>